<dbReference type="WBParaSite" id="Csp11.Scaffold630.g17799.t1">
    <property type="protein sequence ID" value="Csp11.Scaffold630.g17799.t1"/>
    <property type="gene ID" value="Csp11.Scaffold630.g17799"/>
</dbReference>
<reference evidence="4" key="1">
    <citation type="submission" date="2016-11" db="UniProtKB">
        <authorList>
            <consortium name="WormBaseParasite"/>
        </authorList>
    </citation>
    <scope>IDENTIFICATION</scope>
</reference>
<feature type="transmembrane region" description="Helical" evidence="2">
    <location>
        <begin position="53"/>
        <end position="75"/>
    </location>
</feature>
<sequence>MDRMKLEEKILEFQELNEESTWSFRWIMTSAMVGIGGMTVFKMRKIGIEHWKIIGLGTGFCVVFGGTIAIGNWWFRRKIRTIRRIIQQFERTKIALNRRKQVYFSVSMRIPRHRNPLVLRSCRTTVSAIELLIQSTEILNNGSTWKDLYSEEIQEITMRSSKNPNLLRIEECEETDDMDFDAVFEALIAVFKLHASEYTRVLIIDLLNSSKFDFQKFQMFVQTCNKLQELENEMEKIERLALKSEARNYERSEKTKNRMTIEMEIDWRQQTSMALEAILESLESESISRSEVELSLHKTLISIGTDKSIQRTENSEKVQLKSNDQNTSETVVIEIGNGGKTDIDMVFEGIPLSESDKIASKSAIGRDVLLDGSDSRRHEKSLFGELQMVLEPRRNDFAKRERAALAKFYGIEEDQLEKEEKEKVFEGVGDGGDDQSEAYDWRKDAEESAGIHQEADNDDFLKALSLRRVEDDIIE</sequence>
<accession>A0A1I7UNN7</accession>
<organism evidence="3 4">
    <name type="scientific">Caenorhabditis tropicalis</name>
    <dbReference type="NCBI Taxonomy" id="1561998"/>
    <lineage>
        <taxon>Eukaryota</taxon>
        <taxon>Metazoa</taxon>
        <taxon>Ecdysozoa</taxon>
        <taxon>Nematoda</taxon>
        <taxon>Chromadorea</taxon>
        <taxon>Rhabditida</taxon>
        <taxon>Rhabditina</taxon>
        <taxon>Rhabditomorpha</taxon>
        <taxon>Rhabditoidea</taxon>
        <taxon>Rhabditidae</taxon>
        <taxon>Peloderinae</taxon>
        <taxon>Caenorhabditis</taxon>
    </lineage>
</organism>
<keyword evidence="2" id="KW-1133">Transmembrane helix</keyword>
<protein>
    <submittedName>
        <fullName evidence="4">Uncharacterized protein</fullName>
    </submittedName>
</protein>
<feature type="transmembrane region" description="Helical" evidence="2">
    <location>
        <begin position="22"/>
        <end position="41"/>
    </location>
</feature>
<keyword evidence="1" id="KW-0175">Coiled coil</keyword>
<keyword evidence="3" id="KW-1185">Reference proteome</keyword>
<dbReference type="eggNOG" id="ENOG502TH1Z">
    <property type="taxonomic scope" value="Eukaryota"/>
</dbReference>
<feature type="coiled-coil region" evidence="1">
    <location>
        <begin position="220"/>
        <end position="247"/>
    </location>
</feature>
<proteinExistence type="predicted"/>
<evidence type="ECO:0000313" key="3">
    <source>
        <dbReference type="Proteomes" id="UP000095282"/>
    </source>
</evidence>
<evidence type="ECO:0000313" key="4">
    <source>
        <dbReference type="WBParaSite" id="Csp11.Scaffold630.g17799.t1"/>
    </source>
</evidence>
<name>A0A1I7UNN7_9PELO</name>
<evidence type="ECO:0000256" key="2">
    <source>
        <dbReference type="SAM" id="Phobius"/>
    </source>
</evidence>
<keyword evidence="2" id="KW-0812">Transmembrane</keyword>
<keyword evidence="2" id="KW-0472">Membrane</keyword>
<dbReference type="Proteomes" id="UP000095282">
    <property type="component" value="Unplaced"/>
</dbReference>
<dbReference type="AlphaFoldDB" id="A0A1I7UNN7"/>
<evidence type="ECO:0000256" key="1">
    <source>
        <dbReference type="SAM" id="Coils"/>
    </source>
</evidence>
<dbReference type="STRING" id="1561998.A0A1I7UNN7"/>